<protein>
    <recommendedName>
        <fullName evidence="4">Phytocyanin domain-containing protein</fullName>
    </recommendedName>
</protein>
<dbReference type="Pfam" id="PF02298">
    <property type="entry name" value="Cu_bind_like"/>
    <property type="match status" value="1"/>
</dbReference>
<dbReference type="InterPro" id="IPR039391">
    <property type="entry name" value="Phytocyanin-like"/>
</dbReference>
<dbReference type="GO" id="GO:0009055">
    <property type="term" value="F:electron transfer activity"/>
    <property type="evidence" value="ECO:0007669"/>
    <property type="project" value="InterPro"/>
</dbReference>
<keyword evidence="3" id="KW-0732">Signal</keyword>
<dbReference type="GO" id="GO:0005886">
    <property type="term" value="C:plasma membrane"/>
    <property type="evidence" value="ECO:0007669"/>
    <property type="project" value="TreeGrafter"/>
</dbReference>
<reference evidence="5 6" key="1">
    <citation type="journal article" date="2023" name="G3 (Bethesda)">
        <title>A chromosome-length genome assembly and annotation of blackberry (Rubus argutus, cv. 'Hillquist').</title>
        <authorList>
            <person name="Bruna T."/>
            <person name="Aryal R."/>
            <person name="Dudchenko O."/>
            <person name="Sargent D.J."/>
            <person name="Mead D."/>
            <person name="Buti M."/>
            <person name="Cavallini A."/>
            <person name="Hytonen T."/>
            <person name="Andres J."/>
            <person name="Pham M."/>
            <person name="Weisz D."/>
            <person name="Mascagni F."/>
            <person name="Usai G."/>
            <person name="Natali L."/>
            <person name="Bassil N."/>
            <person name="Fernandez G.E."/>
            <person name="Lomsadze A."/>
            <person name="Armour M."/>
            <person name="Olukolu B."/>
            <person name="Poorten T."/>
            <person name="Britton C."/>
            <person name="Davik J."/>
            <person name="Ashrafi H."/>
            <person name="Aiden E.L."/>
            <person name="Borodovsky M."/>
            <person name="Worthington M."/>
        </authorList>
    </citation>
    <scope>NUCLEOTIDE SEQUENCE [LARGE SCALE GENOMIC DNA]</scope>
    <source>
        <strain evidence="5">PI 553951</strain>
    </source>
</reference>
<dbReference type="EMBL" id="JBEDUW010000007">
    <property type="protein sequence ID" value="KAK9910685.1"/>
    <property type="molecule type" value="Genomic_DNA"/>
</dbReference>
<comment type="caution">
    <text evidence="5">The sequence shown here is derived from an EMBL/GenBank/DDBJ whole genome shotgun (WGS) entry which is preliminary data.</text>
</comment>
<keyword evidence="2" id="KW-0325">Glycoprotein</keyword>
<feature type="chain" id="PRO_5043934810" description="Phytocyanin domain-containing protein" evidence="3">
    <location>
        <begin position="24"/>
        <end position="122"/>
    </location>
</feature>
<dbReference type="PANTHER" id="PTHR33021">
    <property type="entry name" value="BLUE COPPER PROTEIN"/>
    <property type="match status" value="1"/>
</dbReference>
<evidence type="ECO:0000259" key="4">
    <source>
        <dbReference type="PROSITE" id="PS51485"/>
    </source>
</evidence>
<gene>
    <name evidence="5" type="ORF">M0R45_034637</name>
</gene>
<dbReference type="FunFam" id="2.60.40.420:FF:000034">
    <property type="entry name" value="Cupredoxin superfamily protein"/>
    <property type="match status" value="1"/>
</dbReference>
<accession>A0AAW1VSD9</accession>
<dbReference type="SUPFAM" id="SSF49503">
    <property type="entry name" value="Cupredoxins"/>
    <property type="match status" value="1"/>
</dbReference>
<evidence type="ECO:0000256" key="3">
    <source>
        <dbReference type="SAM" id="SignalP"/>
    </source>
</evidence>
<dbReference type="PANTHER" id="PTHR33021:SF339">
    <property type="entry name" value="OS07G0570600 PROTEIN"/>
    <property type="match status" value="1"/>
</dbReference>
<dbReference type="PROSITE" id="PS51485">
    <property type="entry name" value="PHYTOCYANIN"/>
    <property type="match status" value="1"/>
</dbReference>
<evidence type="ECO:0000256" key="1">
    <source>
        <dbReference type="ARBA" id="ARBA00023157"/>
    </source>
</evidence>
<dbReference type="InterPro" id="IPR003245">
    <property type="entry name" value="Phytocyanin_dom"/>
</dbReference>
<keyword evidence="1" id="KW-1015">Disulfide bond</keyword>
<evidence type="ECO:0000256" key="2">
    <source>
        <dbReference type="ARBA" id="ARBA00023180"/>
    </source>
</evidence>
<sequence>MARLSTALAVVAFFVVFPSMVLATQYVVGDDLGWDGTANYQAWADGYAFHVGDVLIFNYDAGDHNVLLAANPAGFDGCNASPSLGVYDSGNDALTLSVAGTYYFLCGYHCDNLQQKFFITVN</sequence>
<dbReference type="CDD" id="cd04216">
    <property type="entry name" value="Phytocyanin"/>
    <property type="match status" value="1"/>
</dbReference>
<dbReference type="Gene3D" id="2.60.40.420">
    <property type="entry name" value="Cupredoxins - blue copper proteins"/>
    <property type="match status" value="1"/>
</dbReference>
<organism evidence="5 6">
    <name type="scientific">Rubus argutus</name>
    <name type="common">Southern blackberry</name>
    <dbReference type="NCBI Taxonomy" id="59490"/>
    <lineage>
        <taxon>Eukaryota</taxon>
        <taxon>Viridiplantae</taxon>
        <taxon>Streptophyta</taxon>
        <taxon>Embryophyta</taxon>
        <taxon>Tracheophyta</taxon>
        <taxon>Spermatophyta</taxon>
        <taxon>Magnoliopsida</taxon>
        <taxon>eudicotyledons</taxon>
        <taxon>Gunneridae</taxon>
        <taxon>Pentapetalae</taxon>
        <taxon>rosids</taxon>
        <taxon>fabids</taxon>
        <taxon>Rosales</taxon>
        <taxon>Rosaceae</taxon>
        <taxon>Rosoideae</taxon>
        <taxon>Rosoideae incertae sedis</taxon>
        <taxon>Rubus</taxon>
    </lineage>
</organism>
<dbReference type="Proteomes" id="UP001457282">
    <property type="component" value="Unassembled WGS sequence"/>
</dbReference>
<feature type="signal peptide" evidence="3">
    <location>
        <begin position="1"/>
        <end position="23"/>
    </location>
</feature>
<evidence type="ECO:0000313" key="5">
    <source>
        <dbReference type="EMBL" id="KAK9910685.1"/>
    </source>
</evidence>
<name>A0AAW1VSD9_RUBAR</name>
<dbReference type="InterPro" id="IPR008972">
    <property type="entry name" value="Cupredoxin"/>
</dbReference>
<feature type="domain" description="Phytocyanin" evidence="4">
    <location>
        <begin position="24"/>
        <end position="122"/>
    </location>
</feature>
<proteinExistence type="predicted"/>
<dbReference type="AlphaFoldDB" id="A0AAW1VSD9"/>
<keyword evidence="6" id="KW-1185">Reference proteome</keyword>
<evidence type="ECO:0000313" key="6">
    <source>
        <dbReference type="Proteomes" id="UP001457282"/>
    </source>
</evidence>